<comment type="caution">
    <text evidence="9">The sequence shown here is derived from an EMBL/GenBank/DDBJ whole genome shotgun (WGS) entry which is preliminary data.</text>
</comment>
<evidence type="ECO:0000256" key="5">
    <source>
        <dbReference type="ARBA" id="ARBA00022989"/>
    </source>
</evidence>
<dbReference type="GO" id="GO:0005789">
    <property type="term" value="C:endoplasmic reticulum membrane"/>
    <property type="evidence" value="ECO:0007669"/>
    <property type="project" value="UniProtKB-SubCell"/>
</dbReference>
<dbReference type="STRING" id="1447875.A0A2B7Y4A9"/>
<feature type="transmembrane region" description="Helical" evidence="8">
    <location>
        <begin position="144"/>
        <end position="167"/>
    </location>
</feature>
<sequence length="380" mass="40843">MDTQPRVLRPRPRKQFELAPSAEPSEPPTPVPEESTSNSTNNTNQEALDASKESLAASRTHSILNLTSSTLLGIYSPTAFDNPRDDNSAIPGSTPWGTGAQTPNYPPRNSETALGANGSIPLRHRRYSDHRRAHLARRHGFRGLYLPLMLRSGLLFIFGVAYGTLITHLHDNPRLTPIKIENINRGSWMYMGFWGAAGVALGGLLPWFDSVWEDFVGEPAGVGEPVTGKGNGNDEADQSKGAGTLSADWNPVVRSIGAFVGIAFAIRKLPWQSTLQVSLTLALVNPFLWYLIDRSKPGFLLSTAVGLVGMVTLLGINPNVVPPPATTSPKVSSTGGVDSGSMMFASHESIAVGTWIASVLFCSCVCFGNIGRRLAVGWAR</sequence>
<evidence type="ECO:0000256" key="1">
    <source>
        <dbReference type="ARBA" id="ARBA00004477"/>
    </source>
</evidence>
<evidence type="ECO:0000256" key="7">
    <source>
        <dbReference type="SAM" id="MobiDB-lite"/>
    </source>
</evidence>
<dbReference type="OrthoDB" id="205546at2759"/>
<evidence type="ECO:0000256" key="8">
    <source>
        <dbReference type="SAM" id="Phobius"/>
    </source>
</evidence>
<keyword evidence="10" id="KW-1185">Reference proteome</keyword>
<feature type="region of interest" description="Disordered" evidence="7">
    <location>
        <begin position="80"/>
        <end position="119"/>
    </location>
</feature>
<evidence type="ECO:0000313" key="10">
    <source>
        <dbReference type="Proteomes" id="UP000223968"/>
    </source>
</evidence>
<feature type="transmembrane region" description="Helical" evidence="8">
    <location>
        <begin position="350"/>
        <end position="370"/>
    </location>
</feature>
<reference evidence="9 10" key="1">
    <citation type="submission" date="2017-10" db="EMBL/GenBank/DDBJ databases">
        <title>Comparative genomics in systemic dimorphic fungi from Ajellomycetaceae.</title>
        <authorList>
            <person name="Munoz J.F."/>
            <person name="Mcewen J.G."/>
            <person name="Clay O.K."/>
            <person name="Cuomo C.A."/>
        </authorList>
    </citation>
    <scope>NUCLEOTIDE SEQUENCE [LARGE SCALE GENOMIC DNA]</scope>
    <source>
        <strain evidence="9 10">UAMH5409</strain>
    </source>
</reference>
<keyword evidence="4" id="KW-0256">Endoplasmic reticulum</keyword>
<evidence type="ECO:0008006" key="11">
    <source>
        <dbReference type="Google" id="ProtNLM"/>
    </source>
</evidence>
<keyword evidence="5 8" id="KW-1133">Transmembrane helix</keyword>
<evidence type="ECO:0000256" key="4">
    <source>
        <dbReference type="ARBA" id="ARBA00022824"/>
    </source>
</evidence>
<keyword evidence="3 8" id="KW-0812">Transmembrane</keyword>
<comment type="similarity">
    <text evidence="2">Belongs to the INSIG family.</text>
</comment>
<comment type="subcellular location">
    <subcellularLocation>
        <location evidence="1">Endoplasmic reticulum membrane</location>
        <topology evidence="1">Multi-pass membrane protein</topology>
    </subcellularLocation>
</comment>
<evidence type="ECO:0000256" key="2">
    <source>
        <dbReference type="ARBA" id="ARBA00007475"/>
    </source>
</evidence>
<feature type="compositionally biased region" description="Low complexity" evidence="7">
    <location>
        <begin position="32"/>
        <end position="44"/>
    </location>
</feature>
<feature type="transmembrane region" description="Helical" evidence="8">
    <location>
        <begin position="274"/>
        <end position="292"/>
    </location>
</feature>
<feature type="transmembrane region" description="Helical" evidence="8">
    <location>
        <begin position="188"/>
        <end position="208"/>
    </location>
</feature>
<protein>
    <recommendedName>
        <fullName evidence="11">INSIG domain-containing protein</fullName>
    </recommendedName>
</protein>
<organism evidence="9 10">
    <name type="scientific">Helicocarpus griseus UAMH5409</name>
    <dbReference type="NCBI Taxonomy" id="1447875"/>
    <lineage>
        <taxon>Eukaryota</taxon>
        <taxon>Fungi</taxon>
        <taxon>Dikarya</taxon>
        <taxon>Ascomycota</taxon>
        <taxon>Pezizomycotina</taxon>
        <taxon>Eurotiomycetes</taxon>
        <taxon>Eurotiomycetidae</taxon>
        <taxon>Onygenales</taxon>
        <taxon>Ajellomycetaceae</taxon>
        <taxon>Helicocarpus</taxon>
    </lineage>
</organism>
<dbReference type="PANTHER" id="PTHR15301">
    <property type="entry name" value="INSULIN-INDUCED GENE 1"/>
    <property type="match status" value="1"/>
</dbReference>
<gene>
    <name evidence="9" type="ORF">AJ79_02276</name>
</gene>
<dbReference type="GO" id="GO:0016126">
    <property type="term" value="P:sterol biosynthetic process"/>
    <property type="evidence" value="ECO:0007669"/>
    <property type="project" value="TreeGrafter"/>
</dbReference>
<dbReference type="PANTHER" id="PTHR15301:SF3">
    <property type="entry name" value="PROTEIN NSG1-RELATED"/>
    <property type="match status" value="1"/>
</dbReference>
<proteinExistence type="inferred from homology"/>
<keyword evidence="6 8" id="KW-0472">Membrane</keyword>
<feature type="region of interest" description="Disordered" evidence="7">
    <location>
        <begin position="223"/>
        <end position="243"/>
    </location>
</feature>
<evidence type="ECO:0000313" key="9">
    <source>
        <dbReference type="EMBL" id="PGH15682.1"/>
    </source>
</evidence>
<name>A0A2B7Y4A9_9EURO</name>
<accession>A0A2B7Y4A9</accession>
<feature type="compositionally biased region" description="Polar residues" evidence="7">
    <location>
        <begin position="95"/>
        <end position="112"/>
    </location>
</feature>
<dbReference type="InterPro" id="IPR025929">
    <property type="entry name" value="INSIG_fam"/>
</dbReference>
<evidence type="ECO:0000256" key="6">
    <source>
        <dbReference type="ARBA" id="ARBA00023136"/>
    </source>
</evidence>
<evidence type="ECO:0000256" key="3">
    <source>
        <dbReference type="ARBA" id="ARBA00022692"/>
    </source>
</evidence>
<dbReference type="AlphaFoldDB" id="A0A2B7Y4A9"/>
<dbReference type="EMBL" id="PDNB01000023">
    <property type="protein sequence ID" value="PGH15682.1"/>
    <property type="molecule type" value="Genomic_DNA"/>
</dbReference>
<feature type="region of interest" description="Disordered" evidence="7">
    <location>
        <begin position="1"/>
        <end position="54"/>
    </location>
</feature>
<dbReference type="Proteomes" id="UP000223968">
    <property type="component" value="Unassembled WGS sequence"/>
</dbReference>
<feature type="transmembrane region" description="Helical" evidence="8">
    <location>
        <begin position="299"/>
        <end position="316"/>
    </location>
</feature>
<dbReference type="Pfam" id="PF07281">
    <property type="entry name" value="INSIG"/>
    <property type="match status" value="1"/>
</dbReference>